<comment type="caution">
    <text evidence="2">The sequence shown here is derived from an EMBL/GenBank/DDBJ whole genome shotgun (WGS) entry which is preliminary data.</text>
</comment>
<dbReference type="Pfam" id="PF16357">
    <property type="entry name" value="PepSY_TM_like_2"/>
    <property type="match status" value="1"/>
</dbReference>
<accession>A0ABX2IH25</accession>
<proteinExistence type="predicted"/>
<keyword evidence="3" id="KW-1185">Reference proteome</keyword>
<feature type="transmembrane region" description="Helical" evidence="1">
    <location>
        <begin position="171"/>
        <end position="198"/>
    </location>
</feature>
<evidence type="ECO:0000313" key="3">
    <source>
        <dbReference type="Proteomes" id="UP000778523"/>
    </source>
</evidence>
<keyword evidence="1" id="KW-1133">Transmembrane helix</keyword>
<name>A0ABX2IH25_9RHOO</name>
<gene>
    <name evidence="2" type="ORF">HJ583_002750</name>
</gene>
<dbReference type="EMBL" id="JABCSC020000001">
    <property type="protein sequence ID" value="NSL53934.1"/>
    <property type="molecule type" value="Genomic_DNA"/>
</dbReference>
<keyword evidence="1" id="KW-0812">Transmembrane</keyword>
<feature type="transmembrane region" description="Helical" evidence="1">
    <location>
        <begin position="35"/>
        <end position="57"/>
    </location>
</feature>
<protein>
    <submittedName>
        <fullName evidence="2">PepSY-associated TM helix domain-containing protein</fullName>
    </submittedName>
</protein>
<reference evidence="2 3" key="1">
    <citation type="submission" date="2020-06" db="EMBL/GenBank/DDBJ databases">
        <title>Draft genome of Uliginosibacterium sp. IMCC34675.</title>
        <authorList>
            <person name="Song J."/>
        </authorList>
    </citation>
    <scope>NUCLEOTIDE SEQUENCE [LARGE SCALE GENOMIC DNA]</scope>
    <source>
        <strain evidence="2 3">IMCC34675</strain>
    </source>
</reference>
<sequence>MNARSEFLDQQAPAASSEIKAASRRAAWLKVLMQWHWISSAVSLIGMLFFAASGITLNNADVFESASAQVTRHAAVLPPALLAELNAQPGAAEDPPPAALKRWLSENWQLAIYPKASEWSADEIFIDLKSPGVEAWLSVDRHSGAIQYEASDRGWVAYFNDLHKGKNAGRVWGGFITVFGVACVIFSITGLLILQVHARSRWKVWPLTGLGLVIPLLLMLLFVH</sequence>
<organism evidence="2 3">
    <name type="scientific">Uliginosibacterium aquaticum</name>
    <dbReference type="NCBI Taxonomy" id="2731212"/>
    <lineage>
        <taxon>Bacteria</taxon>
        <taxon>Pseudomonadati</taxon>
        <taxon>Pseudomonadota</taxon>
        <taxon>Betaproteobacteria</taxon>
        <taxon>Rhodocyclales</taxon>
        <taxon>Zoogloeaceae</taxon>
        <taxon>Uliginosibacterium</taxon>
    </lineage>
</organism>
<dbReference type="Proteomes" id="UP000778523">
    <property type="component" value="Unassembled WGS sequence"/>
</dbReference>
<evidence type="ECO:0000313" key="2">
    <source>
        <dbReference type="EMBL" id="NSL53934.1"/>
    </source>
</evidence>
<dbReference type="RefSeq" id="WP_170020266.1">
    <property type="nucleotide sequence ID" value="NZ_JABCSC020000001.1"/>
</dbReference>
<feature type="transmembrane region" description="Helical" evidence="1">
    <location>
        <begin position="204"/>
        <end position="223"/>
    </location>
</feature>
<evidence type="ECO:0000256" key="1">
    <source>
        <dbReference type="SAM" id="Phobius"/>
    </source>
</evidence>
<dbReference type="PANTHER" id="PTHR40115:SF1">
    <property type="entry name" value="INNER MEMBRANE PROTEIN WITH PEPSY TM HELIX"/>
    <property type="match status" value="1"/>
</dbReference>
<dbReference type="InterPro" id="IPR032307">
    <property type="entry name" value="PepSY_TM-like_2"/>
</dbReference>
<dbReference type="PANTHER" id="PTHR40115">
    <property type="entry name" value="INNER MEMBRANE PROTEIN WITH PEPSY TM HELIX"/>
    <property type="match status" value="1"/>
</dbReference>
<keyword evidence="1" id="KW-0472">Membrane</keyword>